<dbReference type="EMBL" id="BOMH01000061">
    <property type="protein sequence ID" value="GID69397.1"/>
    <property type="molecule type" value="Genomic_DNA"/>
</dbReference>
<sequence length="165" mass="18338">MINMQRRVIPAPVRVLGNLLDRLAGPGDRLWPVDQEPLRLDRPLGAGATGGHGNLRYTVTAYEPGLRIRFTFLADSPFEGFHELWVRSLAVDRSEVVHILVGRPRGAMLLLWPLAVRWTHQALVAGLLDNAERAATGRVRHPARWSPWVRLLRAVTAAPVTEAAP</sequence>
<dbReference type="SUPFAM" id="SSF55961">
    <property type="entry name" value="Bet v1-like"/>
    <property type="match status" value="1"/>
</dbReference>
<proteinExistence type="predicted"/>
<protein>
    <recommendedName>
        <fullName evidence="3">SRPBCC family protein</fullName>
    </recommendedName>
</protein>
<evidence type="ECO:0008006" key="3">
    <source>
        <dbReference type="Google" id="ProtNLM"/>
    </source>
</evidence>
<organism evidence="1 2">
    <name type="scientific">Actinoplanes cyaneus</name>
    <dbReference type="NCBI Taxonomy" id="52696"/>
    <lineage>
        <taxon>Bacteria</taxon>
        <taxon>Bacillati</taxon>
        <taxon>Actinomycetota</taxon>
        <taxon>Actinomycetes</taxon>
        <taxon>Micromonosporales</taxon>
        <taxon>Micromonosporaceae</taxon>
        <taxon>Actinoplanes</taxon>
    </lineage>
</organism>
<reference evidence="1" key="1">
    <citation type="submission" date="2021-01" db="EMBL/GenBank/DDBJ databases">
        <title>Whole genome shotgun sequence of Actinoplanes cyaneus NBRC 14990.</title>
        <authorList>
            <person name="Komaki H."/>
            <person name="Tamura T."/>
        </authorList>
    </citation>
    <scope>NUCLEOTIDE SEQUENCE</scope>
    <source>
        <strain evidence="1">NBRC 14990</strain>
    </source>
</reference>
<name>A0A919M829_9ACTN</name>
<dbReference type="AlphaFoldDB" id="A0A919M829"/>
<gene>
    <name evidence="1" type="ORF">Acy02nite_72780</name>
</gene>
<accession>A0A919M829</accession>
<dbReference type="Proteomes" id="UP000619479">
    <property type="component" value="Unassembled WGS sequence"/>
</dbReference>
<evidence type="ECO:0000313" key="2">
    <source>
        <dbReference type="Proteomes" id="UP000619479"/>
    </source>
</evidence>
<keyword evidence="2" id="KW-1185">Reference proteome</keyword>
<evidence type="ECO:0000313" key="1">
    <source>
        <dbReference type="EMBL" id="GID69397.1"/>
    </source>
</evidence>
<comment type="caution">
    <text evidence="1">The sequence shown here is derived from an EMBL/GenBank/DDBJ whole genome shotgun (WGS) entry which is preliminary data.</text>
</comment>